<dbReference type="EMBL" id="SZYD01000013">
    <property type="protein sequence ID" value="KAD4385691.1"/>
    <property type="molecule type" value="Genomic_DNA"/>
</dbReference>
<dbReference type="PANTHER" id="PTHR34072:SF52">
    <property type="entry name" value="RIBONUCLEASE H"/>
    <property type="match status" value="1"/>
</dbReference>
<comment type="caution">
    <text evidence="2">The sequence shown here is derived from an EMBL/GenBank/DDBJ whole genome shotgun (WGS) entry which is preliminary data.</text>
</comment>
<dbReference type="Proteomes" id="UP000326396">
    <property type="component" value="Linkage Group LG3"/>
</dbReference>
<keyword evidence="3" id="KW-1185">Reference proteome</keyword>
<evidence type="ECO:0000313" key="3">
    <source>
        <dbReference type="Proteomes" id="UP000326396"/>
    </source>
</evidence>
<accession>A0A5N6N8P2</accession>
<name>A0A5N6N8P2_9ASTR</name>
<dbReference type="InterPro" id="IPR043502">
    <property type="entry name" value="DNA/RNA_pol_sf"/>
</dbReference>
<dbReference type="InterPro" id="IPR041577">
    <property type="entry name" value="RT_RNaseH_2"/>
</dbReference>
<dbReference type="InterPro" id="IPR043128">
    <property type="entry name" value="Rev_trsase/Diguanyl_cyclase"/>
</dbReference>
<evidence type="ECO:0000259" key="1">
    <source>
        <dbReference type="Pfam" id="PF17919"/>
    </source>
</evidence>
<reference evidence="2 3" key="1">
    <citation type="submission" date="2019-05" db="EMBL/GenBank/DDBJ databases">
        <title>Mikania micrantha, genome provides insights into the molecular mechanism of rapid growth.</title>
        <authorList>
            <person name="Liu B."/>
        </authorList>
    </citation>
    <scope>NUCLEOTIDE SEQUENCE [LARGE SCALE GENOMIC DNA]</scope>
    <source>
        <strain evidence="2">NLD-2019</strain>
        <tissue evidence="2">Leaf</tissue>
    </source>
</reference>
<dbReference type="OrthoDB" id="415724at2759"/>
<feature type="domain" description="Reverse transcriptase/retrotransposon-derived protein RNase H-like" evidence="1">
    <location>
        <begin position="92"/>
        <end position="161"/>
    </location>
</feature>
<dbReference type="PANTHER" id="PTHR34072">
    <property type="entry name" value="ENZYMATIC POLYPROTEIN-RELATED"/>
    <property type="match status" value="1"/>
</dbReference>
<organism evidence="2 3">
    <name type="scientific">Mikania micrantha</name>
    <name type="common">bitter vine</name>
    <dbReference type="NCBI Taxonomy" id="192012"/>
    <lineage>
        <taxon>Eukaryota</taxon>
        <taxon>Viridiplantae</taxon>
        <taxon>Streptophyta</taxon>
        <taxon>Embryophyta</taxon>
        <taxon>Tracheophyta</taxon>
        <taxon>Spermatophyta</taxon>
        <taxon>Magnoliopsida</taxon>
        <taxon>eudicotyledons</taxon>
        <taxon>Gunneridae</taxon>
        <taxon>Pentapetalae</taxon>
        <taxon>asterids</taxon>
        <taxon>campanulids</taxon>
        <taxon>Asterales</taxon>
        <taxon>Asteraceae</taxon>
        <taxon>Asteroideae</taxon>
        <taxon>Heliantheae alliance</taxon>
        <taxon>Eupatorieae</taxon>
        <taxon>Mikania</taxon>
    </lineage>
</organism>
<gene>
    <name evidence="2" type="ORF">E3N88_25860</name>
</gene>
<dbReference type="Pfam" id="PF17919">
    <property type="entry name" value="RT_RNaseH_2"/>
    <property type="match status" value="1"/>
</dbReference>
<dbReference type="AlphaFoldDB" id="A0A5N6N8P2"/>
<sequence length="162" mass="18386">MISGWNSTPPLEAAEICRANGGYPALIRRMREDSCGPTKIEEIKNCDVPTTPTEIRSFMGLAGYYRRFILNFSKIALPLPKLTQKSEPFVRTQKQKEAFQTLKQRLCNVPILTLPEGNDDFVVYCDASTQGLGCVLMQKEKVIAYASRQLKIHKKNYMTHDL</sequence>
<proteinExistence type="predicted"/>
<dbReference type="Gene3D" id="3.30.70.270">
    <property type="match status" value="1"/>
</dbReference>
<evidence type="ECO:0000313" key="2">
    <source>
        <dbReference type="EMBL" id="KAD4385691.1"/>
    </source>
</evidence>
<dbReference type="SUPFAM" id="SSF56672">
    <property type="entry name" value="DNA/RNA polymerases"/>
    <property type="match status" value="1"/>
</dbReference>
<dbReference type="FunFam" id="3.30.70.270:FF:000020">
    <property type="entry name" value="Transposon Tf2-6 polyprotein-like Protein"/>
    <property type="match status" value="1"/>
</dbReference>
<protein>
    <recommendedName>
        <fullName evidence="1">Reverse transcriptase/retrotransposon-derived protein RNase H-like domain-containing protein</fullName>
    </recommendedName>
</protein>